<reference evidence="4 5" key="1">
    <citation type="journal article" date="2023" name="BMC Biol.">
        <title>The compact genome of the sponge Oopsacas minuta (Hexactinellida) is lacking key metazoan core genes.</title>
        <authorList>
            <person name="Santini S."/>
            <person name="Schenkelaars Q."/>
            <person name="Jourda C."/>
            <person name="Duchesne M."/>
            <person name="Belahbib H."/>
            <person name="Rocher C."/>
            <person name="Selva M."/>
            <person name="Riesgo A."/>
            <person name="Vervoort M."/>
            <person name="Leys S.P."/>
            <person name="Kodjabachian L."/>
            <person name="Le Bivic A."/>
            <person name="Borchiellini C."/>
            <person name="Claverie J.M."/>
            <person name="Renard E."/>
        </authorList>
    </citation>
    <scope>NUCLEOTIDE SEQUENCE [LARGE SCALE GENOMIC DNA]</scope>
    <source>
        <strain evidence="4">SPO-2</strain>
    </source>
</reference>
<dbReference type="InterPro" id="IPR005225">
    <property type="entry name" value="Small_GTP-bd"/>
</dbReference>
<name>A0AAV7JQD1_9METZ</name>
<evidence type="ECO:0000256" key="1">
    <source>
        <dbReference type="ARBA" id="ARBA00010142"/>
    </source>
</evidence>
<dbReference type="PRINTS" id="PR00449">
    <property type="entry name" value="RASTRNSFRMNG"/>
</dbReference>
<dbReference type="PROSITE" id="PS51419">
    <property type="entry name" value="RAB"/>
    <property type="match status" value="1"/>
</dbReference>
<evidence type="ECO:0000313" key="4">
    <source>
        <dbReference type="EMBL" id="KAI6650510.1"/>
    </source>
</evidence>
<organism evidence="4 5">
    <name type="scientific">Oopsacas minuta</name>
    <dbReference type="NCBI Taxonomy" id="111878"/>
    <lineage>
        <taxon>Eukaryota</taxon>
        <taxon>Metazoa</taxon>
        <taxon>Porifera</taxon>
        <taxon>Hexactinellida</taxon>
        <taxon>Hexasterophora</taxon>
        <taxon>Lyssacinosida</taxon>
        <taxon>Leucopsacidae</taxon>
        <taxon>Oopsacas</taxon>
    </lineage>
</organism>
<keyword evidence="5" id="KW-1185">Reference proteome</keyword>
<dbReference type="GO" id="GO:0003924">
    <property type="term" value="F:GTPase activity"/>
    <property type="evidence" value="ECO:0007669"/>
    <property type="project" value="InterPro"/>
</dbReference>
<dbReference type="NCBIfam" id="TIGR00231">
    <property type="entry name" value="small_GTP"/>
    <property type="match status" value="1"/>
</dbReference>
<dbReference type="GO" id="GO:0005525">
    <property type="term" value="F:GTP binding"/>
    <property type="evidence" value="ECO:0007669"/>
    <property type="project" value="UniProtKB-KW"/>
</dbReference>
<evidence type="ECO:0000256" key="2">
    <source>
        <dbReference type="ARBA" id="ARBA00022741"/>
    </source>
</evidence>
<dbReference type="EMBL" id="JAKMXF010000310">
    <property type="protein sequence ID" value="KAI6650510.1"/>
    <property type="molecule type" value="Genomic_DNA"/>
</dbReference>
<dbReference type="InterPro" id="IPR003578">
    <property type="entry name" value="Small_GTPase_Rho"/>
</dbReference>
<dbReference type="SMART" id="SM00174">
    <property type="entry name" value="RHO"/>
    <property type="match status" value="1"/>
</dbReference>
<evidence type="ECO:0000256" key="3">
    <source>
        <dbReference type="ARBA" id="ARBA00023134"/>
    </source>
</evidence>
<dbReference type="PANTHER" id="PTHR24072">
    <property type="entry name" value="RHO FAMILY GTPASE"/>
    <property type="match status" value="1"/>
</dbReference>
<evidence type="ECO:0000313" key="5">
    <source>
        <dbReference type="Proteomes" id="UP001165289"/>
    </source>
</evidence>
<comment type="similarity">
    <text evidence="1">Belongs to the small GTPase superfamily. Rho family.</text>
</comment>
<accession>A0AAV7JQD1</accession>
<dbReference type="SMART" id="SM00175">
    <property type="entry name" value="RAB"/>
    <property type="match status" value="1"/>
</dbReference>
<dbReference type="PROSITE" id="PS51420">
    <property type="entry name" value="RHO"/>
    <property type="match status" value="1"/>
</dbReference>
<dbReference type="Proteomes" id="UP001165289">
    <property type="component" value="Unassembled WGS sequence"/>
</dbReference>
<dbReference type="InterPro" id="IPR001806">
    <property type="entry name" value="Small_GTPase"/>
</dbReference>
<dbReference type="GO" id="GO:0007264">
    <property type="term" value="P:small GTPase-mediated signal transduction"/>
    <property type="evidence" value="ECO:0007669"/>
    <property type="project" value="InterPro"/>
</dbReference>
<dbReference type="FunFam" id="3.40.50.300:FF:001179">
    <property type="entry name" value="Rho family GTPase"/>
    <property type="match status" value="1"/>
</dbReference>
<dbReference type="InterPro" id="IPR027417">
    <property type="entry name" value="P-loop_NTPase"/>
</dbReference>
<keyword evidence="3" id="KW-0342">GTP-binding</keyword>
<keyword evidence="2" id="KW-0547">Nucleotide-binding</keyword>
<comment type="caution">
    <text evidence="4">The sequence shown here is derived from an EMBL/GenBank/DDBJ whole genome shotgun (WGS) entry which is preliminary data.</text>
</comment>
<dbReference type="CDD" id="cd00157">
    <property type="entry name" value="Rho"/>
    <property type="match status" value="1"/>
</dbReference>
<dbReference type="Pfam" id="PF00071">
    <property type="entry name" value="Ras"/>
    <property type="match status" value="1"/>
</dbReference>
<proteinExistence type="inferred from homology"/>
<dbReference type="Gene3D" id="3.40.50.300">
    <property type="entry name" value="P-loop containing nucleotide triphosphate hydrolases"/>
    <property type="match status" value="1"/>
</dbReference>
<gene>
    <name evidence="4" type="ORF">LOD99_7561</name>
</gene>
<protein>
    <submittedName>
        <fullName evidence="4">Uncharacterized protein</fullName>
    </submittedName>
</protein>
<dbReference type="AlphaFoldDB" id="A0AAV7JQD1"/>
<dbReference type="SUPFAM" id="SSF52540">
    <property type="entry name" value="P-loop containing nucleoside triphosphate hydrolases"/>
    <property type="match status" value="1"/>
</dbReference>
<dbReference type="SMART" id="SM00173">
    <property type="entry name" value="RAS"/>
    <property type="match status" value="1"/>
</dbReference>
<dbReference type="PROSITE" id="PS51421">
    <property type="entry name" value="RAS"/>
    <property type="match status" value="1"/>
</dbReference>
<sequence>MQIQRFKGVIVGDSAVGKTCLLLTQMYKCFPTDYVPRVFSTFLESRIIDGKRVDYTIWDTLAPHKDYDHLRPSSYPDTQVVIICFSLICASSFENVQTMWIPELNIYCPQAPRILVGTKLDLRDDDETISLLKDKQFAPISYSQGLEMMRDIGADSYIECSALTHKGVTEVFEETVRIAIATKFNAINGRKGRCTLI</sequence>